<evidence type="ECO:0000256" key="7">
    <source>
        <dbReference type="SAM" id="Phobius"/>
    </source>
</evidence>
<keyword evidence="10" id="KW-1185">Reference proteome</keyword>
<dbReference type="CDD" id="cd03467">
    <property type="entry name" value="Rieske"/>
    <property type="match status" value="1"/>
</dbReference>
<keyword evidence="7" id="KW-1133">Transmembrane helix</keyword>
<evidence type="ECO:0000256" key="4">
    <source>
        <dbReference type="ARBA" id="ARBA00023014"/>
    </source>
</evidence>
<feature type="transmembrane region" description="Helical" evidence="7">
    <location>
        <begin position="27"/>
        <end position="50"/>
    </location>
</feature>
<dbReference type="PANTHER" id="PTHR10134">
    <property type="entry name" value="CYTOCHROME B-C1 COMPLEX SUBUNIT RIESKE, MITOCHONDRIAL"/>
    <property type="match status" value="1"/>
</dbReference>
<keyword evidence="3" id="KW-0408">Iron</keyword>
<keyword evidence="1" id="KW-0001">2Fe-2S</keyword>
<sequence>MKMAGNPKFAHNKDAAGEPGVNRRRMLAWFSGFGLFGSAILSAFSNLVFIKPRATYGQPQRFNIGKPEEFPSGTRMALDTRRVCVVREGDKVAAISTTCTHLGCIVSVADTGFACPCHGSRYDQDGNVTGGPAPKALPWYKVSLAPNGEIEIDKDTEVEPGSYLNV</sequence>
<dbReference type="EMBL" id="CP063849">
    <property type="protein sequence ID" value="QOY91313.1"/>
    <property type="molecule type" value="Genomic_DNA"/>
</dbReference>
<evidence type="ECO:0000259" key="8">
    <source>
        <dbReference type="PROSITE" id="PS51296"/>
    </source>
</evidence>
<dbReference type="InterPro" id="IPR017941">
    <property type="entry name" value="Rieske_2Fe-2S"/>
</dbReference>
<dbReference type="RefSeq" id="WP_194452967.1">
    <property type="nucleotide sequence ID" value="NZ_CP063849.1"/>
</dbReference>
<keyword evidence="7" id="KW-0472">Membrane</keyword>
<evidence type="ECO:0000313" key="10">
    <source>
        <dbReference type="Proteomes" id="UP000593892"/>
    </source>
</evidence>
<keyword evidence="7" id="KW-0812">Transmembrane</keyword>
<dbReference type="InterPro" id="IPR036922">
    <property type="entry name" value="Rieske_2Fe-2S_sf"/>
</dbReference>
<evidence type="ECO:0000256" key="1">
    <source>
        <dbReference type="ARBA" id="ARBA00022714"/>
    </source>
</evidence>
<dbReference type="PRINTS" id="PR00162">
    <property type="entry name" value="RIESKE"/>
</dbReference>
<dbReference type="GO" id="GO:0016020">
    <property type="term" value="C:membrane"/>
    <property type="evidence" value="ECO:0007669"/>
    <property type="project" value="InterPro"/>
</dbReference>
<dbReference type="SUPFAM" id="SSF50022">
    <property type="entry name" value="ISP domain"/>
    <property type="match status" value="1"/>
</dbReference>
<comment type="cofactor">
    <cofactor evidence="6">
        <name>[2Fe-2S] cluster</name>
        <dbReference type="ChEBI" id="CHEBI:190135"/>
    </cofactor>
</comment>
<accession>A0A7S7SNV3</accession>
<dbReference type="GO" id="GO:0051537">
    <property type="term" value="F:2 iron, 2 sulfur cluster binding"/>
    <property type="evidence" value="ECO:0007669"/>
    <property type="project" value="UniProtKB-KW"/>
</dbReference>
<evidence type="ECO:0000256" key="5">
    <source>
        <dbReference type="ARBA" id="ARBA00023157"/>
    </source>
</evidence>
<dbReference type="Proteomes" id="UP000593892">
    <property type="component" value="Chromosome"/>
</dbReference>
<name>A0A7S7SNV3_PALFE</name>
<feature type="domain" description="Rieske" evidence="8">
    <location>
        <begin position="62"/>
        <end position="142"/>
    </location>
</feature>
<organism evidence="9 10">
    <name type="scientific">Paludibaculum fermentans</name>
    <dbReference type="NCBI Taxonomy" id="1473598"/>
    <lineage>
        <taxon>Bacteria</taxon>
        <taxon>Pseudomonadati</taxon>
        <taxon>Acidobacteriota</taxon>
        <taxon>Terriglobia</taxon>
        <taxon>Bryobacterales</taxon>
        <taxon>Bryobacteraceae</taxon>
        <taxon>Paludibaculum</taxon>
    </lineage>
</organism>
<evidence type="ECO:0000256" key="3">
    <source>
        <dbReference type="ARBA" id="ARBA00023004"/>
    </source>
</evidence>
<dbReference type="InterPro" id="IPR014349">
    <property type="entry name" value="Rieske_Fe-S_prot"/>
</dbReference>
<dbReference type="KEGG" id="pfer:IRI77_15595"/>
<keyword evidence="2" id="KW-0479">Metal-binding</keyword>
<dbReference type="AlphaFoldDB" id="A0A7S7SNV3"/>
<keyword evidence="4" id="KW-0411">Iron-sulfur</keyword>
<dbReference type="Gene3D" id="2.102.10.10">
    <property type="entry name" value="Rieske [2Fe-2S] iron-sulphur domain"/>
    <property type="match status" value="1"/>
</dbReference>
<proteinExistence type="predicted"/>
<dbReference type="InterPro" id="IPR005805">
    <property type="entry name" value="Rieske_Fe-S_prot_C"/>
</dbReference>
<evidence type="ECO:0000313" key="9">
    <source>
        <dbReference type="EMBL" id="QOY91313.1"/>
    </source>
</evidence>
<protein>
    <submittedName>
        <fullName evidence="9">Rieske (2Fe-2S) protein</fullName>
    </submittedName>
</protein>
<dbReference type="PROSITE" id="PS51296">
    <property type="entry name" value="RIESKE"/>
    <property type="match status" value="1"/>
</dbReference>
<dbReference type="GO" id="GO:0046872">
    <property type="term" value="F:metal ion binding"/>
    <property type="evidence" value="ECO:0007669"/>
    <property type="project" value="UniProtKB-KW"/>
</dbReference>
<keyword evidence="5" id="KW-1015">Disulfide bond</keyword>
<gene>
    <name evidence="9" type="ORF">IRI77_15595</name>
</gene>
<evidence type="ECO:0000256" key="6">
    <source>
        <dbReference type="ARBA" id="ARBA00034078"/>
    </source>
</evidence>
<reference evidence="9 10" key="1">
    <citation type="submission" date="2020-10" db="EMBL/GenBank/DDBJ databases">
        <title>Complete genome sequence of Paludibaculum fermentans P105T, a facultatively anaerobic acidobacterium capable of dissimilatory Fe(III) reduction.</title>
        <authorList>
            <person name="Dedysh S.N."/>
            <person name="Beletsky A.V."/>
            <person name="Kulichevskaya I.S."/>
            <person name="Mardanov A.V."/>
            <person name="Ravin N.V."/>
        </authorList>
    </citation>
    <scope>NUCLEOTIDE SEQUENCE [LARGE SCALE GENOMIC DNA]</scope>
    <source>
        <strain evidence="9 10">P105</strain>
    </source>
</reference>
<dbReference type="Pfam" id="PF00355">
    <property type="entry name" value="Rieske"/>
    <property type="match status" value="1"/>
</dbReference>
<evidence type="ECO:0000256" key="2">
    <source>
        <dbReference type="ARBA" id="ARBA00022723"/>
    </source>
</evidence>